<organism evidence="1 2">
    <name type="scientific">Desulfonema magnum</name>
    <dbReference type="NCBI Taxonomy" id="45655"/>
    <lineage>
        <taxon>Bacteria</taxon>
        <taxon>Pseudomonadati</taxon>
        <taxon>Thermodesulfobacteriota</taxon>
        <taxon>Desulfobacteria</taxon>
        <taxon>Desulfobacterales</taxon>
        <taxon>Desulfococcaceae</taxon>
        <taxon>Desulfonema</taxon>
    </lineage>
</organism>
<name>A0A975GNG7_9BACT</name>
<proteinExistence type="predicted"/>
<dbReference type="AlphaFoldDB" id="A0A975GNG7"/>
<dbReference type="EMBL" id="CP061800">
    <property type="protein sequence ID" value="QTA87750.1"/>
    <property type="molecule type" value="Genomic_DNA"/>
</dbReference>
<accession>A0A975GNG7</accession>
<evidence type="ECO:0000313" key="1">
    <source>
        <dbReference type="EMBL" id="QTA87750.1"/>
    </source>
</evidence>
<keyword evidence="2" id="KW-1185">Reference proteome</keyword>
<gene>
    <name evidence="1" type="ORF">dnm_037870</name>
</gene>
<protein>
    <submittedName>
        <fullName evidence="1">Uncharacterized protein</fullName>
    </submittedName>
</protein>
<evidence type="ECO:0000313" key="2">
    <source>
        <dbReference type="Proteomes" id="UP000663722"/>
    </source>
</evidence>
<reference evidence="1" key="1">
    <citation type="journal article" date="2021" name="Microb. Physiol.">
        <title>Proteogenomic Insights into the Physiology of Marine, Sulfate-Reducing, Filamentous Desulfonema limicola and Desulfonema magnum.</title>
        <authorList>
            <person name="Schnaars V."/>
            <person name="Wohlbrand L."/>
            <person name="Scheve S."/>
            <person name="Hinrichs C."/>
            <person name="Reinhardt R."/>
            <person name="Rabus R."/>
        </authorList>
    </citation>
    <scope>NUCLEOTIDE SEQUENCE</scope>
    <source>
        <strain evidence="1">4be13</strain>
    </source>
</reference>
<dbReference type="KEGG" id="dmm:dnm_037870"/>
<dbReference type="Proteomes" id="UP000663722">
    <property type="component" value="Chromosome"/>
</dbReference>
<sequence>MSLWQYLRSGIKNFITLKRVDFKNAVFYKIPSSEINMLI</sequence>